<dbReference type="AlphaFoldDB" id="A0A512C111"/>
<dbReference type="OrthoDB" id="8020421at2"/>
<reference evidence="2 3" key="1">
    <citation type="submission" date="2019-07" db="EMBL/GenBank/DDBJ databases">
        <title>Whole genome shotgun sequence of Microvirga aerophila NBRC 106136.</title>
        <authorList>
            <person name="Hosoyama A."/>
            <person name="Uohara A."/>
            <person name="Ohji S."/>
            <person name="Ichikawa N."/>
        </authorList>
    </citation>
    <scope>NUCLEOTIDE SEQUENCE [LARGE SCALE GENOMIC DNA]</scope>
    <source>
        <strain evidence="2 3">NBRC 106136</strain>
    </source>
</reference>
<keyword evidence="3" id="KW-1185">Reference proteome</keyword>
<evidence type="ECO:0000313" key="2">
    <source>
        <dbReference type="EMBL" id="GEO17896.1"/>
    </source>
</evidence>
<dbReference type="EMBL" id="BJYU01000133">
    <property type="protein sequence ID" value="GEO17896.1"/>
    <property type="molecule type" value="Genomic_DNA"/>
</dbReference>
<feature type="chain" id="PRO_5021934525" description="DUF2946 domain-containing protein" evidence="1">
    <location>
        <begin position="33"/>
        <end position="120"/>
    </location>
</feature>
<evidence type="ECO:0000256" key="1">
    <source>
        <dbReference type="SAM" id="SignalP"/>
    </source>
</evidence>
<proteinExistence type="predicted"/>
<accession>A0A512C111</accession>
<protein>
    <recommendedName>
        <fullName evidence="4">DUF2946 domain-containing protein</fullName>
    </recommendedName>
</protein>
<dbReference type="RefSeq" id="WP_114189038.1">
    <property type="nucleotide sequence ID" value="NZ_BJYU01000133.1"/>
</dbReference>
<organism evidence="2 3">
    <name type="scientific">Microvirga aerophila</name>
    <dbReference type="NCBI Taxonomy" id="670291"/>
    <lineage>
        <taxon>Bacteria</taxon>
        <taxon>Pseudomonadati</taxon>
        <taxon>Pseudomonadota</taxon>
        <taxon>Alphaproteobacteria</taxon>
        <taxon>Hyphomicrobiales</taxon>
        <taxon>Methylobacteriaceae</taxon>
        <taxon>Microvirga</taxon>
    </lineage>
</organism>
<evidence type="ECO:0000313" key="3">
    <source>
        <dbReference type="Proteomes" id="UP000321085"/>
    </source>
</evidence>
<evidence type="ECO:0008006" key="4">
    <source>
        <dbReference type="Google" id="ProtNLM"/>
    </source>
</evidence>
<sequence>MQGWKRTAVSVVLAYALALQAVLFAASGALHAAPANLSQAVICLSEPAAPDHAPGKAHQALCCVLTCHGAGAPGGPLRVAASLDHPVAVAAAAGLFRHTPFLRPVPNVLPVGSRAPPRLG</sequence>
<feature type="signal peptide" evidence="1">
    <location>
        <begin position="1"/>
        <end position="32"/>
    </location>
</feature>
<name>A0A512C111_9HYPH</name>
<keyword evidence="1" id="KW-0732">Signal</keyword>
<comment type="caution">
    <text evidence="2">The sequence shown here is derived from an EMBL/GenBank/DDBJ whole genome shotgun (WGS) entry which is preliminary data.</text>
</comment>
<dbReference type="Proteomes" id="UP000321085">
    <property type="component" value="Unassembled WGS sequence"/>
</dbReference>
<gene>
    <name evidence="2" type="ORF">MAE02_55920</name>
</gene>